<accession>A0A1G6KP30</accession>
<proteinExistence type="predicted"/>
<gene>
    <name evidence="2" type="ORF">SAMN05421630_1011311</name>
</gene>
<dbReference type="RefSeq" id="WP_170140003.1">
    <property type="nucleotide sequence ID" value="NZ_CP016353.1"/>
</dbReference>
<organism evidence="2 3">
    <name type="scientific">Prauserella marina</name>
    <dbReference type="NCBI Taxonomy" id="530584"/>
    <lineage>
        <taxon>Bacteria</taxon>
        <taxon>Bacillati</taxon>
        <taxon>Actinomycetota</taxon>
        <taxon>Actinomycetes</taxon>
        <taxon>Pseudonocardiales</taxon>
        <taxon>Pseudonocardiaceae</taxon>
        <taxon>Prauserella</taxon>
    </lineage>
</organism>
<sequence>MPNPPRDRAGAPGYPDDSRDETLLARKWVYQLSGHVVVSLEGEVFGDQLRSLLAELCAAIEKGPANTEAAALVGERLVDLGYVGEAGLRCTIDTLGKGLPSLARFQPAERFAERIILGLGSLASGFVTASLRATLAQQDHMQRTLVKAVRDARSNLERSEARFDEVARSSSSGILDIGLDERIVRHNDGVRDPGILARSAFPALPRRHHAPRLTPRLARRPRGFAEARG</sequence>
<reference evidence="2 3" key="1">
    <citation type="submission" date="2016-10" db="EMBL/GenBank/DDBJ databases">
        <authorList>
            <person name="de Groot N.N."/>
        </authorList>
    </citation>
    <scope>NUCLEOTIDE SEQUENCE [LARGE SCALE GENOMIC DNA]</scope>
    <source>
        <strain evidence="2 3">CGMCC 4.5506</strain>
    </source>
</reference>
<dbReference type="AlphaFoldDB" id="A0A1G6KP30"/>
<name>A0A1G6KP30_9PSEU</name>
<dbReference type="STRING" id="530584.SAMN05421630_1011311"/>
<evidence type="ECO:0000256" key="1">
    <source>
        <dbReference type="SAM" id="MobiDB-lite"/>
    </source>
</evidence>
<evidence type="ECO:0000313" key="2">
    <source>
        <dbReference type="EMBL" id="SDC32581.1"/>
    </source>
</evidence>
<feature type="compositionally biased region" description="Basic residues" evidence="1">
    <location>
        <begin position="208"/>
        <end position="222"/>
    </location>
</feature>
<protein>
    <submittedName>
        <fullName evidence="2">Uncharacterized protein</fullName>
    </submittedName>
</protein>
<feature type="region of interest" description="Disordered" evidence="1">
    <location>
        <begin position="208"/>
        <end position="229"/>
    </location>
</feature>
<keyword evidence="3" id="KW-1185">Reference proteome</keyword>
<evidence type="ECO:0000313" key="3">
    <source>
        <dbReference type="Proteomes" id="UP000199494"/>
    </source>
</evidence>
<dbReference type="Proteomes" id="UP000199494">
    <property type="component" value="Unassembled WGS sequence"/>
</dbReference>
<dbReference type="EMBL" id="FMZE01000001">
    <property type="protein sequence ID" value="SDC32581.1"/>
    <property type="molecule type" value="Genomic_DNA"/>
</dbReference>